<accession>A0A9P5EJ77</accession>
<gene>
    <name evidence="2" type="ORF">CGCSCA2_v013637</name>
</gene>
<evidence type="ECO:0000313" key="3">
    <source>
        <dbReference type="Proteomes" id="UP000711996"/>
    </source>
</evidence>
<feature type="compositionally biased region" description="Low complexity" evidence="1">
    <location>
        <begin position="71"/>
        <end position="80"/>
    </location>
</feature>
<evidence type="ECO:0000313" key="2">
    <source>
        <dbReference type="EMBL" id="KAF4845533.1"/>
    </source>
</evidence>
<dbReference type="AlphaFoldDB" id="A0A9P5EJ77"/>
<reference evidence="2" key="1">
    <citation type="submission" date="2019-06" db="EMBL/GenBank/DDBJ databases">
        <authorList>
            <person name="Gan P."/>
            <person name="Shirasu K."/>
        </authorList>
    </citation>
    <scope>NUCLEOTIDE SEQUENCE [LARGE SCALE GENOMIC DNA]</scope>
    <source>
        <strain evidence="2">CAD2</strain>
    </source>
</reference>
<feature type="compositionally biased region" description="Polar residues" evidence="1">
    <location>
        <begin position="30"/>
        <end position="41"/>
    </location>
</feature>
<organism evidence="2 3">
    <name type="scientific">Colletotrichum siamense</name>
    <name type="common">Anthracnose fungus</name>
    <dbReference type="NCBI Taxonomy" id="690259"/>
    <lineage>
        <taxon>Eukaryota</taxon>
        <taxon>Fungi</taxon>
        <taxon>Dikarya</taxon>
        <taxon>Ascomycota</taxon>
        <taxon>Pezizomycotina</taxon>
        <taxon>Sordariomycetes</taxon>
        <taxon>Hypocreomycetidae</taxon>
        <taxon>Glomerellales</taxon>
        <taxon>Glomerellaceae</taxon>
        <taxon>Colletotrichum</taxon>
        <taxon>Colletotrichum gloeosporioides species complex</taxon>
    </lineage>
</organism>
<feature type="compositionally biased region" description="Pro residues" evidence="1">
    <location>
        <begin position="205"/>
        <end position="214"/>
    </location>
</feature>
<feature type="region of interest" description="Disordered" evidence="1">
    <location>
        <begin position="129"/>
        <end position="247"/>
    </location>
</feature>
<name>A0A9P5EJ77_COLSI</name>
<sequence length="318" mass="34757">MSSLSRAFTTRRVKQSIDLSDAARGKERSNNFISRSKTTKAPSRAKISAPMELVHTTNMLSYNAPDIRPRTTSSSNSSTKSSEEDSEGAHTAASSPPTSPDVAPHERSSSPEPNHLSCYFVAPNHAVNPATIPEVPKIPRRAPSHTKQASFDAMARQRSMSSLSKASDKTVSTKASMTFSSRASSGSSAASTMSHNSVVAAPKTPKTPVPPMPSPAFHQQQQQKQQQQQQQQQPRQEKSVESHPFGRELAQVTEIAEEFGIKDRVMDEEERVLKAQGLCKFAAEDYLSEVQSLFNSFFHDKPASHSHAPQRAMAAAWI</sequence>
<protein>
    <submittedName>
        <fullName evidence="2">Uncharacterized protein</fullName>
    </submittedName>
</protein>
<comment type="caution">
    <text evidence="2">The sequence shown here is derived from an EMBL/GenBank/DDBJ whole genome shotgun (WGS) entry which is preliminary data.</text>
</comment>
<evidence type="ECO:0000256" key="1">
    <source>
        <dbReference type="SAM" id="MobiDB-lite"/>
    </source>
</evidence>
<proteinExistence type="predicted"/>
<dbReference type="Proteomes" id="UP000711996">
    <property type="component" value="Unassembled WGS sequence"/>
</dbReference>
<feature type="compositionally biased region" description="Low complexity" evidence="1">
    <location>
        <begin position="175"/>
        <end position="204"/>
    </location>
</feature>
<feature type="compositionally biased region" description="Low complexity" evidence="1">
    <location>
        <begin position="215"/>
        <end position="233"/>
    </location>
</feature>
<dbReference type="OrthoDB" id="5419666at2759"/>
<feature type="compositionally biased region" description="Basic and acidic residues" evidence="1">
    <location>
        <begin position="235"/>
        <end position="246"/>
    </location>
</feature>
<keyword evidence="3" id="KW-1185">Reference proteome</keyword>
<feature type="region of interest" description="Disordered" evidence="1">
    <location>
        <begin position="1"/>
        <end position="117"/>
    </location>
</feature>
<feature type="compositionally biased region" description="Polar residues" evidence="1">
    <location>
        <begin position="158"/>
        <end position="174"/>
    </location>
</feature>
<dbReference type="EMBL" id="QPMT01000071">
    <property type="protein sequence ID" value="KAF4845533.1"/>
    <property type="molecule type" value="Genomic_DNA"/>
</dbReference>